<comment type="caution">
    <text evidence="4">The sequence shown here is derived from an EMBL/GenBank/DDBJ whole genome shotgun (WGS) entry which is preliminary data.</text>
</comment>
<name>A0ABS8MBH4_9FLAO</name>
<gene>
    <name evidence="4" type="ORF">LNP81_04335</name>
</gene>
<keyword evidence="5" id="KW-1185">Reference proteome</keyword>
<feature type="domain" description="Outer membrane protein beta-barrel" evidence="3">
    <location>
        <begin position="12"/>
        <end position="188"/>
    </location>
</feature>
<evidence type="ECO:0000313" key="5">
    <source>
        <dbReference type="Proteomes" id="UP001430679"/>
    </source>
</evidence>
<dbReference type="Proteomes" id="UP001430679">
    <property type="component" value="Unassembled WGS sequence"/>
</dbReference>
<evidence type="ECO:0000259" key="3">
    <source>
        <dbReference type="Pfam" id="PF13505"/>
    </source>
</evidence>
<feature type="chain" id="PRO_5047331452" evidence="2">
    <location>
        <begin position="20"/>
        <end position="206"/>
    </location>
</feature>
<dbReference type="InterPro" id="IPR011250">
    <property type="entry name" value="OMP/PagP_B-barrel"/>
</dbReference>
<dbReference type="RefSeq" id="WP_230033709.1">
    <property type="nucleotide sequence ID" value="NZ_JAJJMM010000001.1"/>
</dbReference>
<protein>
    <submittedName>
        <fullName evidence="4">Porin family protein</fullName>
    </submittedName>
</protein>
<dbReference type="SUPFAM" id="SSF56925">
    <property type="entry name" value="OMPA-like"/>
    <property type="match status" value="1"/>
</dbReference>
<dbReference type="Gene3D" id="2.40.160.20">
    <property type="match status" value="1"/>
</dbReference>
<dbReference type="InterPro" id="IPR027385">
    <property type="entry name" value="Beta-barrel_OMP"/>
</dbReference>
<evidence type="ECO:0000313" key="4">
    <source>
        <dbReference type="EMBL" id="MCC9062212.1"/>
    </source>
</evidence>
<evidence type="ECO:0000256" key="1">
    <source>
        <dbReference type="ARBA" id="ARBA00022729"/>
    </source>
</evidence>
<accession>A0ABS8MBH4</accession>
<feature type="signal peptide" evidence="2">
    <location>
        <begin position="1"/>
        <end position="19"/>
    </location>
</feature>
<dbReference type="Pfam" id="PF13505">
    <property type="entry name" value="OMP_b-brl"/>
    <property type="match status" value="1"/>
</dbReference>
<sequence length="206" mass="22958">MKTKFFVILSMLTFSFANAQQQEVDSEMNSAKGVTFEKGDMFLEGSIKISTGGETDYYGFSPKFGYLLNDKFAVGAKLNYSSEKEETVPETKTNVFGIGAFARYYFLELDKKRFKAFAEAGLGFGSNKTKIEGIEDDTDNSITADITVGLNYFVTKNIAVTFTLANVLAYNSVSPENGPSSDTFNLNINLFENIFDQPQFGLLYRF</sequence>
<organism evidence="4 5">
    <name type="scientific">Flavobacterium piscisymbiosum</name>
    <dbReference type="NCBI Taxonomy" id="2893753"/>
    <lineage>
        <taxon>Bacteria</taxon>
        <taxon>Pseudomonadati</taxon>
        <taxon>Bacteroidota</taxon>
        <taxon>Flavobacteriia</taxon>
        <taxon>Flavobacteriales</taxon>
        <taxon>Flavobacteriaceae</taxon>
        <taxon>Flavobacterium</taxon>
    </lineage>
</organism>
<keyword evidence="1 2" id="KW-0732">Signal</keyword>
<proteinExistence type="predicted"/>
<reference evidence="4" key="1">
    <citation type="submission" date="2021-11" db="EMBL/GenBank/DDBJ databases">
        <title>Description of novel Flavobacterium species.</title>
        <authorList>
            <person name="Saticioglu I.B."/>
            <person name="Ay H."/>
            <person name="Altun S."/>
            <person name="Duman M."/>
        </authorList>
    </citation>
    <scope>NUCLEOTIDE SEQUENCE</scope>
    <source>
        <strain evidence="4">F-30</strain>
    </source>
</reference>
<dbReference type="EMBL" id="JAJJMM010000001">
    <property type="protein sequence ID" value="MCC9062212.1"/>
    <property type="molecule type" value="Genomic_DNA"/>
</dbReference>
<evidence type="ECO:0000256" key="2">
    <source>
        <dbReference type="SAM" id="SignalP"/>
    </source>
</evidence>